<evidence type="ECO:0000313" key="1">
    <source>
        <dbReference type="EMBL" id="PNY07786.1"/>
    </source>
</evidence>
<reference evidence="1 2" key="2">
    <citation type="journal article" date="2017" name="Front. Plant Sci.">
        <title>Gene Classification and Mining of Molecular Markers Useful in Red Clover (Trifolium pratense) Breeding.</title>
        <authorList>
            <person name="Istvanek J."/>
            <person name="Dluhosova J."/>
            <person name="Dluhos P."/>
            <person name="Patkova L."/>
            <person name="Nedelnik J."/>
            <person name="Repkova J."/>
        </authorList>
    </citation>
    <scope>NUCLEOTIDE SEQUENCE [LARGE SCALE GENOMIC DNA]</scope>
    <source>
        <strain evidence="2">cv. Tatra</strain>
        <tissue evidence="1">Young leaves</tissue>
    </source>
</reference>
<protein>
    <submittedName>
        <fullName evidence="1">Uncharacterized protein</fullName>
    </submittedName>
</protein>
<dbReference type="AlphaFoldDB" id="A0A2K3NXM9"/>
<comment type="caution">
    <text evidence="1">The sequence shown here is derived from an EMBL/GenBank/DDBJ whole genome shotgun (WGS) entry which is preliminary data.</text>
</comment>
<dbReference type="Proteomes" id="UP000236291">
    <property type="component" value="Unassembled WGS sequence"/>
</dbReference>
<feature type="non-terminal residue" evidence="1">
    <location>
        <position position="71"/>
    </location>
</feature>
<reference evidence="1 2" key="1">
    <citation type="journal article" date="2014" name="Am. J. Bot.">
        <title>Genome assembly and annotation for red clover (Trifolium pratense; Fabaceae).</title>
        <authorList>
            <person name="Istvanek J."/>
            <person name="Jaros M."/>
            <person name="Krenek A."/>
            <person name="Repkova J."/>
        </authorList>
    </citation>
    <scope>NUCLEOTIDE SEQUENCE [LARGE SCALE GENOMIC DNA]</scope>
    <source>
        <strain evidence="2">cv. Tatra</strain>
        <tissue evidence="1">Young leaves</tissue>
    </source>
</reference>
<name>A0A2K3NXM9_TRIPR</name>
<accession>A0A2K3NXM9</accession>
<organism evidence="1 2">
    <name type="scientific">Trifolium pratense</name>
    <name type="common">Red clover</name>
    <dbReference type="NCBI Taxonomy" id="57577"/>
    <lineage>
        <taxon>Eukaryota</taxon>
        <taxon>Viridiplantae</taxon>
        <taxon>Streptophyta</taxon>
        <taxon>Embryophyta</taxon>
        <taxon>Tracheophyta</taxon>
        <taxon>Spermatophyta</taxon>
        <taxon>Magnoliopsida</taxon>
        <taxon>eudicotyledons</taxon>
        <taxon>Gunneridae</taxon>
        <taxon>Pentapetalae</taxon>
        <taxon>rosids</taxon>
        <taxon>fabids</taxon>
        <taxon>Fabales</taxon>
        <taxon>Fabaceae</taxon>
        <taxon>Papilionoideae</taxon>
        <taxon>50 kb inversion clade</taxon>
        <taxon>NPAAA clade</taxon>
        <taxon>Hologalegina</taxon>
        <taxon>IRL clade</taxon>
        <taxon>Trifolieae</taxon>
        <taxon>Trifolium</taxon>
    </lineage>
</organism>
<evidence type="ECO:0000313" key="2">
    <source>
        <dbReference type="Proteomes" id="UP000236291"/>
    </source>
</evidence>
<proteinExistence type="predicted"/>
<gene>
    <name evidence="1" type="ORF">L195_g004290</name>
</gene>
<sequence>MLTHHKRWTHCRSIFWPESTRFIPHSDEGFQAIEFNVNVVVEVVQGKNRGSLVGGGAMVGRIRRPVELDLK</sequence>
<dbReference type="EMBL" id="ASHM01002100">
    <property type="protein sequence ID" value="PNY07786.1"/>
    <property type="molecule type" value="Genomic_DNA"/>
</dbReference>